<dbReference type="GO" id="GO:0004553">
    <property type="term" value="F:hydrolase activity, hydrolyzing O-glycosyl compounds"/>
    <property type="evidence" value="ECO:0007669"/>
    <property type="project" value="TreeGrafter"/>
</dbReference>
<keyword evidence="10" id="KW-1185">Reference proteome</keyword>
<sequence length="800" mass="93041">MYDWKVAYDNWAPEEQPLREALCTLGNGYFATRGAFEEADADLQEHYPGTYLAGGYNRLVSEIAGRQVENEDLVNWPNWLPLTFRHTNEEWFGVSRVEVITFRQELDMRQGLLERRMRFRDGSGRESTLYSRRLVSMANPHVAAMEWELTPQNWSGEIEIKSALDGRVTNSGVSRYRDYESQHLEPLQQGQHNEETIFLKVQTVQSKIQMAQAARTRIYMEPKGNEVERTLQTEDGYVAHHFKLKCEQKRPLRVEKVVQLQTSRDKAISEPLQDACINSGRQGSFTHLLEKHRLAWQRLWNRTELQIACNSKAQSILRLHIFHLLQTVSANTIGMDVGVPARGLHGEAYRGHIFWDELFIFPFLNMHLPELTRELLFYRYRRLPEARYAAAQAGYRGAMFPWQSGSNGREETQQVHLNPQSGNWLIDNTHLQRHINGAIVYNVWQYFQATEDMEFLTFVGAEMILDIAQFWSTIAEENTKTGRYEIHHVVGPDEYHADYPDSDEPGLSNNAYTNVMAVWVIQRALQLFQMLDDSRVEELLQKLTISEADIARWRDISHKMYVPFIDQSNIMAQFEGYEQLEDFPWQEYKEKYGESMRLDRILESEGDNVNRYKASKQADVLMLFYLFSAEELIHVFDLLGYPFKPEHIHENIAYYEERTSHGSTLSKIVHSWVLARSDRKRAYNNFKMALVSDVEDVQGGTTQEGIHLGAMAGTVDLVQRGFTGLEIRDNVLWLAPVLPEEIGCLNFQLRYRSHWISLQFTHDKLLIVVDKGWLKEVQIGVNGNVFTFQTGDRREFNISR</sequence>
<comment type="caution">
    <text evidence="9">The sequence shown here is derived from an EMBL/GenBank/DDBJ whole genome shotgun (WGS) entry which is preliminary data.</text>
</comment>
<dbReference type="Pfam" id="PF03633">
    <property type="entry name" value="Glyco_hydro_65C"/>
    <property type="match status" value="1"/>
</dbReference>
<dbReference type="EMBL" id="QRGR01000019">
    <property type="protein sequence ID" value="RDV13952.1"/>
    <property type="molecule type" value="Genomic_DNA"/>
</dbReference>
<keyword evidence="2" id="KW-0328">Glycosyltransferase</keyword>
<evidence type="ECO:0000259" key="8">
    <source>
        <dbReference type="Pfam" id="PF03636"/>
    </source>
</evidence>
<keyword evidence="9" id="KW-0378">Hydrolase</keyword>
<dbReference type="PIRSF" id="PIRSF036289">
    <property type="entry name" value="Glycosyl_hydrolase_malt_phosph"/>
    <property type="match status" value="1"/>
</dbReference>
<dbReference type="Proteomes" id="UP000256708">
    <property type="component" value="Unassembled WGS sequence"/>
</dbReference>
<dbReference type="PANTHER" id="PTHR11051:SF8">
    <property type="entry name" value="PROTEIN-GLUCOSYLGALACTOSYLHYDROXYLYSINE GLUCOSIDASE"/>
    <property type="match status" value="1"/>
</dbReference>
<proteinExistence type="inferred from homology"/>
<protein>
    <submittedName>
        <fullName evidence="9">Glycoside hydrolase family 65 protein</fullName>
    </submittedName>
</protein>
<dbReference type="GO" id="GO:0016757">
    <property type="term" value="F:glycosyltransferase activity"/>
    <property type="evidence" value="ECO:0007669"/>
    <property type="project" value="UniProtKB-KW"/>
</dbReference>
<dbReference type="Pfam" id="PF03632">
    <property type="entry name" value="Glyco_hydro_65m"/>
    <property type="match status" value="1"/>
</dbReference>
<evidence type="ECO:0000313" key="9">
    <source>
        <dbReference type="EMBL" id="RDV13952.1"/>
    </source>
</evidence>
<dbReference type="InterPro" id="IPR017045">
    <property type="entry name" value="Malt_Pase/Glycosyl_Hdrlase"/>
</dbReference>
<feature type="domain" description="Glycoside hydrolase family 65 N-terminal" evidence="8">
    <location>
        <begin position="8"/>
        <end position="264"/>
    </location>
</feature>
<dbReference type="InterPro" id="IPR011013">
    <property type="entry name" value="Gal_mutarotase_sf_dom"/>
</dbReference>
<dbReference type="Gene3D" id="2.70.98.40">
    <property type="entry name" value="Glycoside hydrolase, family 65, N-terminal domain"/>
    <property type="match status" value="1"/>
</dbReference>
<dbReference type="InterPro" id="IPR012341">
    <property type="entry name" value="6hp_glycosidase-like_sf"/>
</dbReference>
<dbReference type="OrthoDB" id="9758855at2"/>
<dbReference type="SUPFAM" id="SSF48208">
    <property type="entry name" value="Six-hairpin glycosidases"/>
    <property type="match status" value="1"/>
</dbReference>
<feature type="binding site" evidence="5">
    <location>
        <begin position="355"/>
        <end position="356"/>
    </location>
    <ligand>
        <name>substrate</name>
    </ligand>
</feature>
<evidence type="ECO:0000259" key="6">
    <source>
        <dbReference type="Pfam" id="PF03632"/>
    </source>
</evidence>
<dbReference type="Gene3D" id="2.60.420.10">
    <property type="entry name" value="Maltose phosphorylase, domain 3"/>
    <property type="match status" value="1"/>
</dbReference>
<feature type="active site" description="Proton donor" evidence="4">
    <location>
        <position position="494"/>
    </location>
</feature>
<dbReference type="InterPro" id="IPR005196">
    <property type="entry name" value="Glyco_hydro_65_N"/>
</dbReference>
<feature type="binding site" evidence="5">
    <location>
        <begin position="616"/>
        <end position="617"/>
    </location>
    <ligand>
        <name>substrate</name>
    </ligand>
</feature>
<dbReference type="Gene3D" id="1.50.10.10">
    <property type="match status" value="1"/>
</dbReference>
<evidence type="ECO:0000256" key="2">
    <source>
        <dbReference type="ARBA" id="ARBA00022676"/>
    </source>
</evidence>
<keyword evidence="3" id="KW-0808">Transferase</keyword>
<evidence type="ECO:0000256" key="3">
    <source>
        <dbReference type="ARBA" id="ARBA00022679"/>
    </source>
</evidence>
<gene>
    <name evidence="9" type="ORF">DXT99_16750</name>
</gene>
<dbReference type="GO" id="GO:0005975">
    <property type="term" value="P:carbohydrate metabolic process"/>
    <property type="evidence" value="ECO:0007669"/>
    <property type="project" value="InterPro"/>
</dbReference>
<evidence type="ECO:0000259" key="7">
    <source>
        <dbReference type="Pfam" id="PF03633"/>
    </source>
</evidence>
<evidence type="ECO:0000313" key="10">
    <source>
        <dbReference type="Proteomes" id="UP000256708"/>
    </source>
</evidence>
<dbReference type="RefSeq" id="WP_115566731.1">
    <property type="nucleotide sequence ID" value="NZ_QRGR01000019.1"/>
</dbReference>
<dbReference type="GO" id="GO:0030246">
    <property type="term" value="F:carbohydrate binding"/>
    <property type="evidence" value="ECO:0007669"/>
    <property type="project" value="InterPro"/>
</dbReference>
<dbReference type="AlphaFoldDB" id="A0A3D8LAG4"/>
<dbReference type="InterPro" id="IPR008928">
    <property type="entry name" value="6-hairpin_glycosidase_sf"/>
</dbReference>
<feature type="domain" description="Glycoside hydrolase family 65 C-terminal" evidence="7">
    <location>
        <begin position="725"/>
        <end position="787"/>
    </location>
</feature>
<dbReference type="InterPro" id="IPR037018">
    <property type="entry name" value="GH65_N"/>
</dbReference>
<comment type="similarity">
    <text evidence="1">Belongs to the glycosyl hydrolase 65 family.</text>
</comment>
<dbReference type="FunFam" id="1.50.10.10:FF:000053">
    <property type="entry name" value="Putative glycosyl hydrolase"/>
    <property type="match status" value="1"/>
</dbReference>
<dbReference type="PANTHER" id="PTHR11051">
    <property type="entry name" value="GLYCOSYL HYDROLASE-RELATED"/>
    <property type="match status" value="1"/>
</dbReference>
<evidence type="ECO:0000256" key="1">
    <source>
        <dbReference type="ARBA" id="ARBA00006768"/>
    </source>
</evidence>
<dbReference type="Pfam" id="PF03636">
    <property type="entry name" value="Glyco_hydro_65N"/>
    <property type="match status" value="1"/>
</dbReference>
<evidence type="ECO:0000256" key="4">
    <source>
        <dbReference type="PIRSR" id="PIRSR036289-50"/>
    </source>
</evidence>
<accession>A0A3D8LAG4</accession>
<dbReference type="InterPro" id="IPR005195">
    <property type="entry name" value="Glyco_hydro_65_M"/>
</dbReference>
<evidence type="ECO:0000256" key="5">
    <source>
        <dbReference type="PIRSR" id="PIRSR036289-51"/>
    </source>
</evidence>
<organism evidence="9 10">
    <name type="scientific">Pontibacter diazotrophicus</name>
    <dbReference type="NCBI Taxonomy" id="1400979"/>
    <lineage>
        <taxon>Bacteria</taxon>
        <taxon>Pseudomonadati</taxon>
        <taxon>Bacteroidota</taxon>
        <taxon>Cytophagia</taxon>
        <taxon>Cytophagales</taxon>
        <taxon>Hymenobacteraceae</taxon>
        <taxon>Pontibacter</taxon>
    </lineage>
</organism>
<dbReference type="InterPro" id="IPR005194">
    <property type="entry name" value="Glyco_hydro_65_C"/>
</dbReference>
<reference evidence="10" key="1">
    <citation type="submission" date="2018-08" db="EMBL/GenBank/DDBJ databases">
        <authorList>
            <person name="Liu Z.-W."/>
            <person name="Du Z.-J."/>
        </authorList>
    </citation>
    <scope>NUCLEOTIDE SEQUENCE [LARGE SCALE GENOMIC DNA]</scope>
    <source>
        <strain evidence="10">H4X</strain>
    </source>
</reference>
<name>A0A3D8LAG4_9BACT</name>
<feature type="domain" description="Glycoside hydrolase family 65 central catalytic" evidence="6">
    <location>
        <begin position="318"/>
        <end position="715"/>
    </location>
</feature>
<dbReference type="SUPFAM" id="SSF74650">
    <property type="entry name" value="Galactose mutarotase-like"/>
    <property type="match status" value="1"/>
</dbReference>